<organism evidence="2 3">
    <name type="scientific">Acidilobus saccharovorans (strain DSM 16705 / JCM 18335 / VKM B-2471 / 345-15)</name>
    <dbReference type="NCBI Taxonomy" id="666510"/>
    <lineage>
        <taxon>Archaea</taxon>
        <taxon>Thermoproteota</taxon>
        <taxon>Thermoprotei</taxon>
        <taxon>Acidilobales</taxon>
        <taxon>Acidilobaceae</taxon>
        <taxon>Acidilobus</taxon>
    </lineage>
</organism>
<dbReference type="RefSeq" id="WP_013266401.1">
    <property type="nucleotide sequence ID" value="NC_014374.1"/>
</dbReference>
<keyword evidence="1" id="KW-0812">Transmembrane</keyword>
<dbReference type="OrthoDB" id="383556at2157"/>
<evidence type="ECO:0000256" key="1">
    <source>
        <dbReference type="SAM" id="Phobius"/>
    </source>
</evidence>
<proteinExistence type="predicted"/>
<dbReference type="KEGG" id="asc:ASAC_0482"/>
<dbReference type="EMBL" id="CP001742">
    <property type="protein sequence ID" value="ADL18889.1"/>
    <property type="molecule type" value="Genomic_DNA"/>
</dbReference>
<keyword evidence="1" id="KW-0472">Membrane</keyword>
<dbReference type="Proteomes" id="UP000000346">
    <property type="component" value="Chromosome"/>
</dbReference>
<reference evidence="2 3" key="1">
    <citation type="journal article" date="2010" name="Appl. Environ. Microbiol.">
        <title>The genome sequence of the crenarchaeon Acidilobus saccharovorans supports a new order, Acidilobales, and suggests an important ecological role in terrestrial acidic hot springs.</title>
        <authorList>
            <person name="Mardanov A.V."/>
            <person name="Svetlitchnyi V.A."/>
            <person name="Beletsky A.V."/>
            <person name="Prokofeva M.I."/>
            <person name="Bonch-Osmolovskaya E.A."/>
            <person name="Ravin N.V."/>
            <person name="Skryabin K.G."/>
        </authorList>
    </citation>
    <scope>NUCLEOTIDE SEQUENCE [LARGE SCALE GENOMIC DNA]</scope>
    <source>
        <strain evidence="3">DSM 16705 / JCM 18335 / VKM B-2471 / 345-15</strain>
    </source>
</reference>
<keyword evidence="1" id="KW-1133">Transmembrane helix</keyword>
<feature type="transmembrane region" description="Helical" evidence="1">
    <location>
        <begin position="62"/>
        <end position="82"/>
    </location>
</feature>
<sequence length="83" mass="8269">MTLEALQYAVNSVFGHFGGLQLSSAGNVLALVGIAMLLAIIVIGGVVLIARGIKAIGNLTPGKFLAVLIGLAVAFIVVGALAP</sequence>
<evidence type="ECO:0000313" key="3">
    <source>
        <dbReference type="Proteomes" id="UP000000346"/>
    </source>
</evidence>
<dbReference type="HOGENOM" id="CLU_191161_1_0_2"/>
<protein>
    <submittedName>
        <fullName evidence="2">Uncharacterized protein</fullName>
    </submittedName>
</protein>
<name>D9Q0Q1_ACIS3</name>
<dbReference type="AlphaFoldDB" id="D9Q0Q1"/>
<evidence type="ECO:0000313" key="2">
    <source>
        <dbReference type="EMBL" id="ADL18889.1"/>
    </source>
</evidence>
<dbReference type="GeneID" id="9498713"/>
<dbReference type="STRING" id="666510.ASAC_0482"/>
<accession>D9Q0Q1</accession>
<gene>
    <name evidence="2" type="ordered locus">ASAC_0482</name>
</gene>
<feature type="transmembrane region" description="Helical" evidence="1">
    <location>
        <begin position="28"/>
        <end position="50"/>
    </location>
</feature>
<keyword evidence="3" id="KW-1185">Reference proteome</keyword>
<dbReference type="InParanoid" id="D9Q0Q1"/>